<name>A0A4R8T303_9PEZI</name>
<dbReference type="PANTHER" id="PTHR48107">
    <property type="entry name" value="NADPH-DEPENDENT ALDEHYDE REDUCTASE-LIKE PROTEIN, CHLOROPLASTIC-RELATED"/>
    <property type="match status" value="1"/>
</dbReference>
<keyword evidence="2" id="KW-0521">NADP</keyword>
<dbReference type="SUPFAM" id="SSF51735">
    <property type="entry name" value="NAD(P)-binding Rossmann-fold domains"/>
    <property type="match status" value="1"/>
</dbReference>
<gene>
    <name evidence="4" type="primary">asqE-0</name>
    <name evidence="4" type="ORF">C8034_v007928</name>
</gene>
<keyword evidence="3" id="KW-0560">Oxidoreductase</keyword>
<evidence type="ECO:0000313" key="5">
    <source>
        <dbReference type="Proteomes" id="UP000295604"/>
    </source>
</evidence>
<keyword evidence="5" id="KW-1185">Reference proteome</keyword>
<dbReference type="InterPro" id="IPR002347">
    <property type="entry name" value="SDR_fam"/>
</dbReference>
<dbReference type="GO" id="GO:0016614">
    <property type="term" value="F:oxidoreductase activity, acting on CH-OH group of donors"/>
    <property type="evidence" value="ECO:0007669"/>
    <property type="project" value="UniProtKB-ARBA"/>
</dbReference>
<evidence type="ECO:0000313" key="4">
    <source>
        <dbReference type="EMBL" id="TEA11234.1"/>
    </source>
</evidence>
<dbReference type="PRINTS" id="PR00080">
    <property type="entry name" value="SDRFAMILY"/>
</dbReference>
<dbReference type="Gene3D" id="3.40.50.720">
    <property type="entry name" value="NAD(P)-binding Rossmann-like Domain"/>
    <property type="match status" value="1"/>
</dbReference>
<organism evidence="4 5">
    <name type="scientific">Colletotrichum sidae</name>
    <dbReference type="NCBI Taxonomy" id="1347389"/>
    <lineage>
        <taxon>Eukaryota</taxon>
        <taxon>Fungi</taxon>
        <taxon>Dikarya</taxon>
        <taxon>Ascomycota</taxon>
        <taxon>Pezizomycotina</taxon>
        <taxon>Sordariomycetes</taxon>
        <taxon>Hypocreomycetidae</taxon>
        <taxon>Glomerellales</taxon>
        <taxon>Glomerellaceae</taxon>
        <taxon>Colletotrichum</taxon>
        <taxon>Colletotrichum orbiculare species complex</taxon>
    </lineage>
</organism>
<dbReference type="InterPro" id="IPR036291">
    <property type="entry name" value="NAD(P)-bd_dom_sf"/>
</dbReference>
<evidence type="ECO:0000256" key="3">
    <source>
        <dbReference type="ARBA" id="ARBA00023002"/>
    </source>
</evidence>
<dbReference type="EMBL" id="QAPF01000364">
    <property type="protein sequence ID" value="TEA11234.1"/>
    <property type="molecule type" value="Genomic_DNA"/>
</dbReference>
<dbReference type="InterPro" id="IPR020904">
    <property type="entry name" value="Sc_DH/Rdtase_CS"/>
</dbReference>
<reference evidence="4 5" key="1">
    <citation type="submission" date="2018-11" db="EMBL/GenBank/DDBJ databases">
        <title>Genome sequence and assembly of Colletotrichum sidae.</title>
        <authorList>
            <person name="Gan P."/>
            <person name="Shirasu K."/>
        </authorList>
    </citation>
    <scope>NUCLEOTIDE SEQUENCE [LARGE SCALE GENOMIC DNA]</scope>
    <source>
        <strain evidence="4 5">CBS 518.97</strain>
    </source>
</reference>
<proteinExistence type="inferred from homology"/>
<evidence type="ECO:0000256" key="2">
    <source>
        <dbReference type="ARBA" id="ARBA00022857"/>
    </source>
</evidence>
<protein>
    <submittedName>
        <fullName evidence="4">Short chain dehydrogenase asqE</fullName>
    </submittedName>
</protein>
<sequence length="281" mass="29406">MDLSLIMSDSTSASHPWSLAGKTAVVTGGSRGIGRGIAIHLARKGLANLAITYVANKTAAEETVQQCRALGVERAVVIQADVADHDVGSRVVGEVLAGLDVKTIDILVNNAILGRPDAVKPVAETGPEDFAEMMRANVYAPVSLTVNFLPHAPEYGGRVINISSIAGKQGNRDPIMTYGASKAALESFTRSFAEQFAAERGMTFNSVAVGPTATDALAAARKTFPAEFLDKQIEDTTAGRLGEPEDIAYIVGFLASEEGRWVNGACVSANGGHRSTMAAFG</sequence>
<dbReference type="Pfam" id="PF13561">
    <property type="entry name" value="adh_short_C2"/>
    <property type="match status" value="1"/>
</dbReference>
<dbReference type="FunFam" id="3.40.50.720:FF:000084">
    <property type="entry name" value="Short-chain dehydrogenase reductase"/>
    <property type="match status" value="1"/>
</dbReference>
<dbReference type="Proteomes" id="UP000295604">
    <property type="component" value="Unassembled WGS sequence"/>
</dbReference>
<dbReference type="PANTHER" id="PTHR48107:SF16">
    <property type="entry name" value="NADPH-DEPENDENT ALDEHYDE REDUCTASE 1, CHLOROPLASTIC"/>
    <property type="match status" value="1"/>
</dbReference>
<dbReference type="PROSITE" id="PS00061">
    <property type="entry name" value="ADH_SHORT"/>
    <property type="match status" value="1"/>
</dbReference>
<dbReference type="PRINTS" id="PR00081">
    <property type="entry name" value="GDHRDH"/>
</dbReference>
<evidence type="ECO:0000256" key="1">
    <source>
        <dbReference type="ARBA" id="ARBA00006484"/>
    </source>
</evidence>
<comment type="caution">
    <text evidence="4">The sequence shown here is derived from an EMBL/GenBank/DDBJ whole genome shotgun (WGS) entry which is preliminary data.</text>
</comment>
<dbReference type="AlphaFoldDB" id="A0A4R8T303"/>
<accession>A0A4R8T303</accession>
<comment type="similarity">
    <text evidence="1">Belongs to the short-chain dehydrogenases/reductases (SDR) family.</text>
</comment>